<dbReference type="Proteomes" id="UP001153076">
    <property type="component" value="Unassembled WGS sequence"/>
</dbReference>
<name>A0A9Q1K5G0_9CARY</name>
<comment type="caution">
    <text evidence="1">The sequence shown here is derived from an EMBL/GenBank/DDBJ whole genome shotgun (WGS) entry which is preliminary data.</text>
</comment>
<organism evidence="1 2">
    <name type="scientific">Carnegiea gigantea</name>
    <dbReference type="NCBI Taxonomy" id="171969"/>
    <lineage>
        <taxon>Eukaryota</taxon>
        <taxon>Viridiplantae</taxon>
        <taxon>Streptophyta</taxon>
        <taxon>Embryophyta</taxon>
        <taxon>Tracheophyta</taxon>
        <taxon>Spermatophyta</taxon>
        <taxon>Magnoliopsida</taxon>
        <taxon>eudicotyledons</taxon>
        <taxon>Gunneridae</taxon>
        <taxon>Pentapetalae</taxon>
        <taxon>Caryophyllales</taxon>
        <taxon>Cactineae</taxon>
        <taxon>Cactaceae</taxon>
        <taxon>Cactoideae</taxon>
        <taxon>Echinocereeae</taxon>
        <taxon>Carnegiea</taxon>
    </lineage>
</organism>
<evidence type="ECO:0000313" key="2">
    <source>
        <dbReference type="Proteomes" id="UP001153076"/>
    </source>
</evidence>
<dbReference type="EMBL" id="JAKOGI010000332">
    <property type="protein sequence ID" value="KAJ8436727.1"/>
    <property type="molecule type" value="Genomic_DNA"/>
</dbReference>
<protein>
    <submittedName>
        <fullName evidence="1">Uncharacterized protein</fullName>
    </submittedName>
</protein>
<sequence>MDRVFVNTYWFDHLDFSQVNYMANSLLDHTPMVIDFPGCPKPPRTFQFCDMWIRDSSFLSLVRSKFPERPNRDPYLRLQSFLSKTKAILQQLNRCKFANLRSQQIKARNELKKIQSLLLEDHRNNELNKARQIALAMGMNVQSISLPKQNKGKQPHMYLNYKMNKAIRSKVLKKRQLHNHGKDTDSGSTDALCAPFTEKELKITMFSISNKKITRARWIQ</sequence>
<reference evidence="1" key="1">
    <citation type="submission" date="2022-04" db="EMBL/GenBank/DDBJ databases">
        <title>Carnegiea gigantea Genome sequencing and assembly v2.</title>
        <authorList>
            <person name="Copetti D."/>
            <person name="Sanderson M.J."/>
            <person name="Burquez A."/>
            <person name="Wojciechowski M.F."/>
        </authorList>
    </citation>
    <scope>NUCLEOTIDE SEQUENCE</scope>
    <source>
        <strain evidence="1">SGP5-SGP5p</strain>
        <tissue evidence="1">Aerial part</tissue>
    </source>
</reference>
<gene>
    <name evidence="1" type="ORF">Cgig2_027398</name>
</gene>
<proteinExistence type="predicted"/>
<evidence type="ECO:0000313" key="1">
    <source>
        <dbReference type="EMBL" id="KAJ8436727.1"/>
    </source>
</evidence>
<keyword evidence="2" id="KW-1185">Reference proteome</keyword>
<accession>A0A9Q1K5G0</accession>
<dbReference type="AlphaFoldDB" id="A0A9Q1K5G0"/>
<dbReference type="OrthoDB" id="1935089at2759"/>